<feature type="compositionally biased region" description="Basic and acidic residues" evidence="1">
    <location>
        <begin position="369"/>
        <end position="383"/>
    </location>
</feature>
<proteinExistence type="predicted"/>
<feature type="compositionally biased region" description="Basic and acidic residues" evidence="1">
    <location>
        <begin position="335"/>
        <end position="359"/>
    </location>
</feature>
<feature type="region of interest" description="Disordered" evidence="1">
    <location>
        <begin position="192"/>
        <end position="232"/>
    </location>
</feature>
<sequence length="552" mass="64347">MADDTLEVYETIVDVESDVNWRVFLFLVLSALLTRRRAGRMLCTYTPHLLHLSAYGIGGLSELKAHLHDCDGIGIAFYREEKVKPGFAVINYISPDTEDWRREKALIDSNRVAEEYTKTAHGTLTIDHLANLTPTSIHQAIVDPGSPHTIQTELDIALEPMRRSFTESYAPHAAVPVQKTGSMFSGLSLLKRKGRKGSHSIDDDLPPPPTPPKDKPAPPNYQFHPPPMHSYSLGVASRSRMEMPERRRSVSEFAIISHHDHSFSGSDESSVLVERPPSPIVQIPLAGKWNSAETTVIADPAERARRRQVARRQRELEEAEVARQEEERQAEIQRVKEEQRRVEEQEERERRERIERDMRMSTLARRRKKEAEERAEEEKKRELAERRIREREKRFEEHRRLEQWRKEQTRIKEEELRREEAERNMERAERNKRIEQMAARVKRDKSETMLAGWATVQINDSLVWRRRYYKFIGDTMFFYRSPKDINQVTDQIQLRGKLNGLKEWSDGYEELKAIPNSFAIEFKDDRGPCAMFCDTEEEKDKLLGVLHYTAGL</sequence>
<dbReference type="Proteomes" id="UP001175226">
    <property type="component" value="Unassembled WGS sequence"/>
</dbReference>
<accession>A0AA39MIH5</accession>
<protein>
    <recommendedName>
        <fullName evidence="4">PH domain-containing protein</fullName>
    </recommendedName>
</protein>
<reference evidence="2" key="1">
    <citation type="submission" date="2023-06" db="EMBL/GenBank/DDBJ databases">
        <authorList>
            <consortium name="Lawrence Berkeley National Laboratory"/>
            <person name="Ahrendt S."/>
            <person name="Sahu N."/>
            <person name="Indic B."/>
            <person name="Wong-Bajracharya J."/>
            <person name="Merenyi Z."/>
            <person name="Ke H.-M."/>
            <person name="Monk M."/>
            <person name="Kocsube S."/>
            <person name="Drula E."/>
            <person name="Lipzen A."/>
            <person name="Balint B."/>
            <person name="Henrissat B."/>
            <person name="Andreopoulos B."/>
            <person name="Martin F.M."/>
            <person name="Harder C.B."/>
            <person name="Rigling D."/>
            <person name="Ford K.L."/>
            <person name="Foster G.D."/>
            <person name="Pangilinan J."/>
            <person name="Papanicolaou A."/>
            <person name="Barry K."/>
            <person name="LaButti K."/>
            <person name="Viragh M."/>
            <person name="Koriabine M."/>
            <person name="Yan M."/>
            <person name="Riley R."/>
            <person name="Champramary S."/>
            <person name="Plett K.L."/>
            <person name="Tsai I.J."/>
            <person name="Slot J."/>
            <person name="Sipos G."/>
            <person name="Plett J."/>
            <person name="Nagy L.G."/>
            <person name="Grigoriev I.V."/>
        </authorList>
    </citation>
    <scope>NUCLEOTIDE SEQUENCE</scope>
    <source>
        <strain evidence="2">FPL87.14</strain>
    </source>
</reference>
<comment type="caution">
    <text evidence="2">The sequence shown here is derived from an EMBL/GenBank/DDBJ whole genome shotgun (WGS) entry which is preliminary data.</text>
</comment>
<evidence type="ECO:0000313" key="2">
    <source>
        <dbReference type="EMBL" id="KAK0434944.1"/>
    </source>
</evidence>
<organism evidence="2 3">
    <name type="scientific">Armillaria borealis</name>
    <dbReference type="NCBI Taxonomy" id="47425"/>
    <lineage>
        <taxon>Eukaryota</taxon>
        <taxon>Fungi</taxon>
        <taxon>Dikarya</taxon>
        <taxon>Basidiomycota</taxon>
        <taxon>Agaricomycotina</taxon>
        <taxon>Agaricomycetes</taxon>
        <taxon>Agaricomycetidae</taxon>
        <taxon>Agaricales</taxon>
        <taxon>Marasmiineae</taxon>
        <taxon>Physalacriaceae</taxon>
        <taxon>Armillaria</taxon>
    </lineage>
</organism>
<name>A0AA39MIH5_9AGAR</name>
<dbReference type="SUPFAM" id="SSF50729">
    <property type="entry name" value="PH domain-like"/>
    <property type="match status" value="1"/>
</dbReference>
<evidence type="ECO:0000313" key="3">
    <source>
        <dbReference type="Proteomes" id="UP001175226"/>
    </source>
</evidence>
<gene>
    <name evidence="2" type="ORF">EV421DRAFT_1909041</name>
</gene>
<keyword evidence="3" id="KW-1185">Reference proteome</keyword>
<evidence type="ECO:0008006" key="4">
    <source>
        <dbReference type="Google" id="ProtNLM"/>
    </source>
</evidence>
<feature type="region of interest" description="Disordered" evidence="1">
    <location>
        <begin position="335"/>
        <end position="383"/>
    </location>
</feature>
<evidence type="ECO:0000256" key="1">
    <source>
        <dbReference type="SAM" id="MobiDB-lite"/>
    </source>
</evidence>
<dbReference type="EMBL" id="JAUEPT010000067">
    <property type="protein sequence ID" value="KAK0434944.1"/>
    <property type="molecule type" value="Genomic_DNA"/>
</dbReference>
<dbReference type="AlphaFoldDB" id="A0AA39MIH5"/>